<dbReference type="GO" id="GO:0000978">
    <property type="term" value="F:RNA polymerase II cis-regulatory region sequence-specific DNA binding"/>
    <property type="evidence" value="ECO:0007669"/>
    <property type="project" value="TreeGrafter"/>
</dbReference>
<protein>
    <submittedName>
        <fullName evidence="14">C2H2-type domain-containing protein</fullName>
    </submittedName>
</protein>
<dbReference type="InterPro" id="IPR036236">
    <property type="entry name" value="Znf_C2H2_sf"/>
</dbReference>
<dbReference type="Pfam" id="PF00096">
    <property type="entry name" value="zf-C2H2"/>
    <property type="match status" value="4"/>
</dbReference>
<feature type="domain" description="C2H2-type" evidence="12">
    <location>
        <begin position="269"/>
        <end position="297"/>
    </location>
</feature>
<dbReference type="FunFam" id="3.30.160.60:FF:000130">
    <property type="entry name" value="Spalt-like transcription factor 4"/>
    <property type="match status" value="1"/>
</dbReference>
<keyword evidence="9" id="KW-0539">Nucleus</keyword>
<keyword evidence="7" id="KW-0238">DNA-binding</keyword>
<keyword evidence="13" id="KW-1185">Reference proteome</keyword>
<dbReference type="PANTHER" id="PTHR24404">
    <property type="entry name" value="ZINC FINGER PROTEIN"/>
    <property type="match status" value="1"/>
</dbReference>
<dbReference type="SMART" id="SM00355">
    <property type="entry name" value="ZnF_C2H2"/>
    <property type="match status" value="11"/>
</dbReference>
<evidence type="ECO:0000256" key="8">
    <source>
        <dbReference type="ARBA" id="ARBA00023163"/>
    </source>
</evidence>
<evidence type="ECO:0000256" key="10">
    <source>
        <dbReference type="PROSITE-ProRule" id="PRU00042"/>
    </source>
</evidence>
<evidence type="ECO:0000256" key="4">
    <source>
        <dbReference type="ARBA" id="ARBA00022771"/>
    </source>
</evidence>
<feature type="domain" description="C2H2-type" evidence="12">
    <location>
        <begin position="204"/>
        <end position="236"/>
    </location>
</feature>
<dbReference type="Gene3D" id="3.30.160.60">
    <property type="entry name" value="Classic Zinc Finger"/>
    <property type="match status" value="7"/>
</dbReference>
<evidence type="ECO:0000313" key="14">
    <source>
        <dbReference type="WBParaSite" id="PSAMB.scaffold1203size34444.g11722.t1"/>
    </source>
</evidence>
<dbReference type="AlphaFoldDB" id="A0A914UTJ0"/>
<dbReference type="InterPro" id="IPR050589">
    <property type="entry name" value="Ikaros_C2H2-ZF"/>
</dbReference>
<dbReference type="GO" id="GO:0005634">
    <property type="term" value="C:nucleus"/>
    <property type="evidence" value="ECO:0007669"/>
    <property type="project" value="UniProtKB-SubCell"/>
</dbReference>
<evidence type="ECO:0000256" key="3">
    <source>
        <dbReference type="ARBA" id="ARBA00022737"/>
    </source>
</evidence>
<feature type="region of interest" description="Disordered" evidence="11">
    <location>
        <begin position="83"/>
        <end position="102"/>
    </location>
</feature>
<evidence type="ECO:0000256" key="6">
    <source>
        <dbReference type="ARBA" id="ARBA00023015"/>
    </source>
</evidence>
<keyword evidence="3" id="KW-0677">Repeat</keyword>
<dbReference type="InterPro" id="IPR013087">
    <property type="entry name" value="Znf_C2H2_type"/>
</dbReference>
<proteinExistence type="predicted"/>
<evidence type="ECO:0000256" key="11">
    <source>
        <dbReference type="SAM" id="MobiDB-lite"/>
    </source>
</evidence>
<feature type="domain" description="C2H2-type" evidence="12">
    <location>
        <begin position="419"/>
        <end position="441"/>
    </location>
</feature>
<evidence type="ECO:0000259" key="12">
    <source>
        <dbReference type="PROSITE" id="PS50157"/>
    </source>
</evidence>
<dbReference type="GO" id="GO:0008270">
    <property type="term" value="F:zinc ion binding"/>
    <property type="evidence" value="ECO:0007669"/>
    <property type="project" value="UniProtKB-KW"/>
</dbReference>
<evidence type="ECO:0000256" key="2">
    <source>
        <dbReference type="ARBA" id="ARBA00022723"/>
    </source>
</evidence>
<feature type="domain" description="C2H2-type" evidence="12">
    <location>
        <begin position="176"/>
        <end position="203"/>
    </location>
</feature>
<feature type="compositionally biased region" description="Polar residues" evidence="11">
    <location>
        <begin position="87"/>
        <end position="100"/>
    </location>
</feature>
<keyword evidence="6" id="KW-0805">Transcription regulation</keyword>
<evidence type="ECO:0000256" key="5">
    <source>
        <dbReference type="ARBA" id="ARBA00022833"/>
    </source>
</evidence>
<keyword evidence="5" id="KW-0862">Zinc</keyword>
<evidence type="ECO:0000256" key="9">
    <source>
        <dbReference type="ARBA" id="ARBA00023242"/>
    </source>
</evidence>
<dbReference type="PANTHER" id="PTHR24404:SF114">
    <property type="entry name" value="KLUMPFUSS, ISOFORM B-RELATED"/>
    <property type="match status" value="1"/>
</dbReference>
<keyword evidence="8" id="KW-0804">Transcription</keyword>
<dbReference type="WBParaSite" id="PSAMB.scaffold1203size34444.g11722.t1">
    <property type="protein sequence ID" value="PSAMB.scaffold1203size34444.g11722.t1"/>
    <property type="gene ID" value="PSAMB.scaffold1203size34444.g11722"/>
</dbReference>
<keyword evidence="2" id="KW-0479">Metal-binding</keyword>
<sequence length="541" mass="60429">MTEPRKLALIAPRPPPAPAVNIATTPTHAISPVANQSAHVVIRLLTLPMVATVGGRQGQQMATTPATATVSFVQLPATGSPVKASEHNSWQSSPCLSPTGGSRPLGTNDVLLGAAAALDSSSSAPALFSNPASSSPRSLSFSAYPDVAGASGNFPFKTQDESHSSAQQTQKTDRKLVCPFCSREFKRSFSHQVHVRRHTGQRPYQCTICGRAFTQNANVKRHVETHRIWPHQAAKPVTSMSNNREVDDGRFVVAETEQPSGSTSVQLMTACSYCDQTFSDSKALKKHSTTSHKDEKMFQCPQRDCRQLISALTEYLTHLKSHEGQMTYRCPFCDKRYSSLRDVGVHQHTHVFDQTRLTTVKNRSYQCFTCGDTFKTLESLERHETHVSHSYKCPVCVRVYCSRRALKRHFASHSHDFRFKCSQCDAAFAFKSILTNHEKTHKEASFACKRCTKKFKRRDMLQRHLTSVHSARPVFICVFSNCLRQFRRRDRLRDHVKLHTGVAAASAVTCDACGKILKRKRWLKEHKKTCKMVNARGAVAK</sequence>
<evidence type="ECO:0000256" key="1">
    <source>
        <dbReference type="ARBA" id="ARBA00004123"/>
    </source>
</evidence>
<dbReference type="PROSITE" id="PS50157">
    <property type="entry name" value="ZINC_FINGER_C2H2_2"/>
    <property type="match status" value="10"/>
</dbReference>
<feature type="domain" description="C2H2-type" evidence="12">
    <location>
        <begin position="365"/>
        <end position="394"/>
    </location>
</feature>
<name>A0A914UTJ0_9BILA</name>
<dbReference type="GO" id="GO:0006357">
    <property type="term" value="P:regulation of transcription by RNA polymerase II"/>
    <property type="evidence" value="ECO:0007669"/>
    <property type="project" value="TreeGrafter"/>
</dbReference>
<feature type="domain" description="C2H2-type" evidence="12">
    <location>
        <begin position="391"/>
        <end position="418"/>
    </location>
</feature>
<feature type="domain" description="C2H2-type" evidence="12">
    <location>
        <begin position="328"/>
        <end position="355"/>
    </location>
</feature>
<dbReference type="PROSITE" id="PS00028">
    <property type="entry name" value="ZINC_FINGER_C2H2_1"/>
    <property type="match status" value="10"/>
</dbReference>
<comment type="subcellular location">
    <subcellularLocation>
        <location evidence="1">Nucleus</location>
    </subcellularLocation>
</comment>
<keyword evidence="4 10" id="KW-0863">Zinc-finger</keyword>
<feature type="domain" description="C2H2-type" evidence="12">
    <location>
        <begin position="475"/>
        <end position="504"/>
    </location>
</feature>
<evidence type="ECO:0000313" key="13">
    <source>
        <dbReference type="Proteomes" id="UP000887566"/>
    </source>
</evidence>
<reference evidence="14" key="1">
    <citation type="submission" date="2022-11" db="UniProtKB">
        <authorList>
            <consortium name="WormBaseParasite"/>
        </authorList>
    </citation>
    <scope>IDENTIFICATION</scope>
</reference>
<organism evidence="13 14">
    <name type="scientific">Plectus sambesii</name>
    <dbReference type="NCBI Taxonomy" id="2011161"/>
    <lineage>
        <taxon>Eukaryota</taxon>
        <taxon>Metazoa</taxon>
        <taxon>Ecdysozoa</taxon>
        <taxon>Nematoda</taxon>
        <taxon>Chromadorea</taxon>
        <taxon>Plectida</taxon>
        <taxon>Plectina</taxon>
        <taxon>Plectoidea</taxon>
        <taxon>Plectidae</taxon>
        <taxon>Plectus</taxon>
    </lineage>
</organism>
<dbReference type="GO" id="GO:0003700">
    <property type="term" value="F:DNA-binding transcription factor activity"/>
    <property type="evidence" value="ECO:0007669"/>
    <property type="project" value="TreeGrafter"/>
</dbReference>
<dbReference type="Proteomes" id="UP000887566">
    <property type="component" value="Unplaced"/>
</dbReference>
<feature type="domain" description="C2H2-type" evidence="12">
    <location>
        <begin position="446"/>
        <end position="474"/>
    </location>
</feature>
<feature type="domain" description="C2H2-type" evidence="12">
    <location>
        <begin position="298"/>
        <end position="327"/>
    </location>
</feature>
<dbReference type="SUPFAM" id="SSF57667">
    <property type="entry name" value="beta-beta-alpha zinc fingers"/>
    <property type="match status" value="6"/>
</dbReference>
<accession>A0A914UTJ0</accession>
<evidence type="ECO:0000256" key="7">
    <source>
        <dbReference type="ARBA" id="ARBA00023125"/>
    </source>
</evidence>